<dbReference type="EMBL" id="JAYKXP010000239">
    <property type="protein sequence ID" value="KAK7017969.1"/>
    <property type="molecule type" value="Genomic_DNA"/>
</dbReference>
<dbReference type="Gene3D" id="1.20.930.20">
    <property type="entry name" value="Adaptor protein Cbl, N-terminal domain"/>
    <property type="match status" value="1"/>
</dbReference>
<organism evidence="1 2">
    <name type="scientific">Paramarasmius palmivorus</name>
    <dbReference type="NCBI Taxonomy" id="297713"/>
    <lineage>
        <taxon>Eukaryota</taxon>
        <taxon>Fungi</taxon>
        <taxon>Dikarya</taxon>
        <taxon>Basidiomycota</taxon>
        <taxon>Agaricomycotina</taxon>
        <taxon>Agaricomycetes</taxon>
        <taxon>Agaricomycetidae</taxon>
        <taxon>Agaricales</taxon>
        <taxon>Marasmiineae</taxon>
        <taxon>Marasmiaceae</taxon>
        <taxon>Paramarasmius</taxon>
    </lineage>
</organism>
<gene>
    <name evidence="1" type="ORF">VNI00_018479</name>
</gene>
<name>A0AAW0AZA3_9AGAR</name>
<proteinExistence type="predicted"/>
<sequence length="275" mass="30378">MSNAVVPQSNIDPLQLCDRLAKVYESPNVSDRRKEMVKSAAEMIVSVLENQVNPGSGHVLDPALLQSFYRAVQTLSNDLESPSRFRAIAAAATPRERINAWKLKKAYSALKLPKPKVQSQNTVSRSAALTTVEHTATAMAIIGDTAPILSPMKAVAMGLTKIVELAKTAEGNKEEAARLGEHAEAMKKRIIERMKGLPREISATLEKDCQTLKSALDDIEVKLGGMQPRQQSYRHLLKDMFFAKDRKDNLTQLRGQLNEAFQSFLLLKIKGTTNP</sequence>
<evidence type="ECO:0000313" key="2">
    <source>
        <dbReference type="Proteomes" id="UP001383192"/>
    </source>
</evidence>
<reference evidence="1 2" key="1">
    <citation type="submission" date="2024-01" db="EMBL/GenBank/DDBJ databases">
        <title>A draft genome for a cacao thread blight-causing isolate of Paramarasmius palmivorus.</title>
        <authorList>
            <person name="Baruah I.K."/>
            <person name="Bukari Y."/>
            <person name="Amoako-Attah I."/>
            <person name="Meinhardt L.W."/>
            <person name="Bailey B.A."/>
            <person name="Cohen S.P."/>
        </authorList>
    </citation>
    <scope>NUCLEOTIDE SEQUENCE [LARGE SCALE GENOMIC DNA]</scope>
    <source>
        <strain evidence="1 2">GH-12</strain>
    </source>
</reference>
<dbReference type="InterPro" id="IPR059179">
    <property type="entry name" value="MLKL-like_MCAfunc"/>
</dbReference>
<dbReference type="AlphaFoldDB" id="A0AAW0AZA3"/>
<dbReference type="InterPro" id="IPR036537">
    <property type="entry name" value="Adaptor_Cbl_N_dom_sf"/>
</dbReference>
<comment type="caution">
    <text evidence="1">The sequence shown here is derived from an EMBL/GenBank/DDBJ whole genome shotgun (WGS) entry which is preliminary data.</text>
</comment>
<accession>A0AAW0AZA3</accession>
<keyword evidence="2" id="KW-1185">Reference proteome</keyword>
<dbReference type="GO" id="GO:0007166">
    <property type="term" value="P:cell surface receptor signaling pathway"/>
    <property type="evidence" value="ECO:0007669"/>
    <property type="project" value="InterPro"/>
</dbReference>
<protein>
    <submittedName>
        <fullName evidence="1">Uncharacterized protein</fullName>
    </submittedName>
</protein>
<dbReference type="Proteomes" id="UP001383192">
    <property type="component" value="Unassembled WGS sequence"/>
</dbReference>
<dbReference type="CDD" id="cd21037">
    <property type="entry name" value="MLKL_NTD"/>
    <property type="match status" value="1"/>
</dbReference>
<evidence type="ECO:0000313" key="1">
    <source>
        <dbReference type="EMBL" id="KAK7017969.1"/>
    </source>
</evidence>